<proteinExistence type="inferred from homology"/>
<dbReference type="Proteomes" id="UP000280368">
    <property type="component" value="Unassembled WGS sequence"/>
</dbReference>
<sequence length="325" mass="35883">MEKRNKFLIRFVTLDLLNLIHLPTFVTLSAKFKSMITVDPKTIETAKLQGYLQGSVGPRPIAFASTMDVNGNPNVSPFSFFNVFSANPPILIFSPARRVRDNSIKHTLINAEATGEVVINVVNYDMVQQISLASTEYAEGIDEFIKSGLTPVPSEVVKPFRVKESPVQFECKVTQIMALGTEGGAGNLILCEVVRIHIDESVLDEKGGIDQHKIDLVSRLGGNWYSRSNQGLFEVPKPLTTLGIGVDAIPAQIKQSKVFDGNDLGMLGNVEALPTAEEITIFVKENFEVKGVLSADDEEKKYQLAKEYLNKNEVITAWKVLLSKK</sequence>
<dbReference type="Pfam" id="PF01613">
    <property type="entry name" value="Flavin_Reduct"/>
    <property type="match status" value="1"/>
</dbReference>
<keyword evidence="3" id="KW-0288">FMN</keyword>
<gene>
    <name evidence="6" type="ORF">BC961_0131</name>
</gene>
<dbReference type="GO" id="GO:0016646">
    <property type="term" value="F:oxidoreductase activity, acting on the CH-NH group of donors, NAD or NADP as acceptor"/>
    <property type="evidence" value="ECO:0007669"/>
    <property type="project" value="UniProtKB-ARBA"/>
</dbReference>
<dbReference type="GO" id="GO:0010181">
    <property type="term" value="F:FMN binding"/>
    <property type="evidence" value="ECO:0007669"/>
    <property type="project" value="InterPro"/>
</dbReference>
<dbReference type="PANTHER" id="PTHR33798">
    <property type="entry name" value="FLAVOPROTEIN OXYGENASE"/>
    <property type="match status" value="1"/>
</dbReference>
<comment type="similarity">
    <text evidence="4">Belongs to the flavoredoxin family.</text>
</comment>
<keyword evidence="7" id="KW-1185">Reference proteome</keyword>
<evidence type="ECO:0000256" key="3">
    <source>
        <dbReference type="ARBA" id="ARBA00022643"/>
    </source>
</evidence>
<dbReference type="Gene3D" id="2.30.110.10">
    <property type="entry name" value="Electron Transport, Fmn-binding Protein, Chain A"/>
    <property type="match status" value="1"/>
</dbReference>
<evidence type="ECO:0000256" key="1">
    <source>
        <dbReference type="ARBA" id="ARBA00001917"/>
    </source>
</evidence>
<evidence type="ECO:0000313" key="7">
    <source>
        <dbReference type="Proteomes" id="UP000280368"/>
    </source>
</evidence>
<feature type="domain" description="Flavin reductase like" evidence="5">
    <location>
        <begin position="56"/>
        <end position="212"/>
    </location>
</feature>
<evidence type="ECO:0000259" key="5">
    <source>
        <dbReference type="SMART" id="SM00903"/>
    </source>
</evidence>
<organism evidence="6 7">
    <name type="scientific">Flavobacterium weaverense</name>
    <dbReference type="NCBI Taxonomy" id="271156"/>
    <lineage>
        <taxon>Bacteria</taxon>
        <taxon>Pseudomonadati</taxon>
        <taxon>Bacteroidota</taxon>
        <taxon>Flavobacteriia</taxon>
        <taxon>Flavobacteriales</taxon>
        <taxon>Flavobacteriaceae</taxon>
        <taxon>Flavobacterium</taxon>
    </lineage>
</organism>
<dbReference type="PANTHER" id="PTHR33798:SF5">
    <property type="entry name" value="FLAVIN REDUCTASE LIKE DOMAIN-CONTAINING PROTEIN"/>
    <property type="match status" value="1"/>
</dbReference>
<dbReference type="SUPFAM" id="SSF50475">
    <property type="entry name" value="FMN-binding split barrel"/>
    <property type="match status" value="1"/>
</dbReference>
<dbReference type="InterPro" id="IPR012349">
    <property type="entry name" value="Split_barrel_FMN-bd"/>
</dbReference>
<accession>A0A3M0A094</accession>
<keyword evidence="2" id="KW-0285">Flavoprotein</keyword>
<comment type="caution">
    <text evidence="6">The sequence shown here is derived from an EMBL/GenBank/DDBJ whole genome shotgun (WGS) entry which is preliminary data.</text>
</comment>
<evidence type="ECO:0000256" key="4">
    <source>
        <dbReference type="ARBA" id="ARBA00038054"/>
    </source>
</evidence>
<dbReference type="AlphaFoldDB" id="A0A3M0A094"/>
<protein>
    <submittedName>
        <fullName evidence="6">Flavin reductase (DIM6/NTAB) family NADH-FMN oxidoreductase RutF</fullName>
    </submittedName>
</protein>
<name>A0A3M0A094_9FLAO</name>
<evidence type="ECO:0000256" key="2">
    <source>
        <dbReference type="ARBA" id="ARBA00022630"/>
    </source>
</evidence>
<dbReference type="EMBL" id="REFH01000007">
    <property type="protein sequence ID" value="RMA77784.1"/>
    <property type="molecule type" value="Genomic_DNA"/>
</dbReference>
<reference evidence="6 7" key="1">
    <citation type="submission" date="2018-10" db="EMBL/GenBank/DDBJ databases">
        <title>Genomic Encyclopedia of Archaeal and Bacterial Type Strains, Phase II (KMG-II): from individual species to whole genera.</title>
        <authorList>
            <person name="Goeker M."/>
        </authorList>
    </citation>
    <scope>NUCLEOTIDE SEQUENCE [LARGE SCALE GENOMIC DNA]</scope>
    <source>
        <strain evidence="6 7">DSM 19727</strain>
    </source>
</reference>
<comment type="cofactor">
    <cofactor evidence="1">
        <name>FMN</name>
        <dbReference type="ChEBI" id="CHEBI:58210"/>
    </cofactor>
</comment>
<evidence type="ECO:0000313" key="6">
    <source>
        <dbReference type="EMBL" id="RMA77784.1"/>
    </source>
</evidence>
<dbReference type="SMART" id="SM00903">
    <property type="entry name" value="Flavin_Reduct"/>
    <property type="match status" value="1"/>
</dbReference>
<dbReference type="InterPro" id="IPR002563">
    <property type="entry name" value="Flavin_Rdtase-like_dom"/>
</dbReference>